<evidence type="ECO:0000256" key="2">
    <source>
        <dbReference type="ARBA" id="ARBA00005810"/>
    </source>
</evidence>
<dbReference type="GO" id="GO:0016301">
    <property type="term" value="F:kinase activity"/>
    <property type="evidence" value="ECO:0007669"/>
    <property type="project" value="UniProtKB-KW"/>
</dbReference>
<protein>
    <recommendedName>
        <fullName evidence="4">2-amino-4-hydroxy-6-hydroxymethyldihydropteridine pyrophosphokinase</fullName>
        <ecNumber evidence="3">2.7.6.3</ecNumber>
    </recommendedName>
    <alternativeName>
        <fullName evidence="11">6-hydroxymethyl-7,8-dihydropterin pyrophosphokinase</fullName>
    </alternativeName>
    <alternativeName>
        <fullName evidence="12">7,8-dihydro-6-hydroxymethylpterin-pyrophosphokinase</fullName>
    </alternativeName>
</protein>
<evidence type="ECO:0000259" key="13">
    <source>
        <dbReference type="PROSITE" id="PS00794"/>
    </source>
</evidence>
<dbReference type="InterPro" id="IPR035907">
    <property type="entry name" value="Hppk_sf"/>
</dbReference>
<keyword evidence="6" id="KW-0547">Nucleotide-binding</keyword>
<dbReference type="Pfam" id="PF01288">
    <property type="entry name" value="HPPK"/>
    <property type="match status" value="1"/>
</dbReference>
<evidence type="ECO:0000256" key="6">
    <source>
        <dbReference type="ARBA" id="ARBA00022741"/>
    </source>
</evidence>
<evidence type="ECO:0000313" key="14">
    <source>
        <dbReference type="EMBL" id="CAA9891962.1"/>
    </source>
</evidence>
<dbReference type="Proteomes" id="UP000494216">
    <property type="component" value="Unassembled WGS sequence"/>
</dbReference>
<evidence type="ECO:0000256" key="11">
    <source>
        <dbReference type="ARBA" id="ARBA00029766"/>
    </source>
</evidence>
<evidence type="ECO:0000256" key="3">
    <source>
        <dbReference type="ARBA" id="ARBA00013253"/>
    </source>
</evidence>
<evidence type="ECO:0000256" key="12">
    <source>
        <dbReference type="ARBA" id="ARBA00033413"/>
    </source>
</evidence>
<evidence type="ECO:0000256" key="10">
    <source>
        <dbReference type="ARBA" id="ARBA00029409"/>
    </source>
</evidence>
<evidence type="ECO:0000256" key="9">
    <source>
        <dbReference type="ARBA" id="ARBA00022909"/>
    </source>
</evidence>
<organism evidence="14 15">
    <name type="scientific">Candidatus Methylobacter favarea</name>
    <dbReference type="NCBI Taxonomy" id="2707345"/>
    <lineage>
        <taxon>Bacteria</taxon>
        <taxon>Pseudomonadati</taxon>
        <taxon>Pseudomonadota</taxon>
        <taxon>Gammaproteobacteria</taxon>
        <taxon>Methylococcales</taxon>
        <taxon>Methylococcaceae</taxon>
        <taxon>Methylobacter</taxon>
    </lineage>
</organism>
<dbReference type="GO" id="GO:0005524">
    <property type="term" value="F:ATP binding"/>
    <property type="evidence" value="ECO:0007669"/>
    <property type="project" value="UniProtKB-KW"/>
</dbReference>
<feature type="domain" description="7,8-dihydro-6-hydroxymethylpterin-pyrophosphokinase" evidence="13">
    <location>
        <begin position="96"/>
        <end position="107"/>
    </location>
</feature>
<dbReference type="EC" id="2.7.6.3" evidence="3"/>
<accession>A0A8S0XKB6</accession>
<dbReference type="AlphaFoldDB" id="A0A8S0XKB6"/>
<evidence type="ECO:0000256" key="1">
    <source>
        <dbReference type="ARBA" id="ARBA00005051"/>
    </source>
</evidence>
<reference evidence="14 15" key="1">
    <citation type="submission" date="2020-02" db="EMBL/GenBank/DDBJ databases">
        <authorList>
            <person name="Hogendoorn C."/>
        </authorList>
    </citation>
    <scope>NUCLEOTIDE SEQUENCE [LARGE SCALE GENOMIC DNA]</scope>
    <source>
        <strain evidence="14">METHB21</strain>
    </source>
</reference>
<evidence type="ECO:0000256" key="5">
    <source>
        <dbReference type="ARBA" id="ARBA00022679"/>
    </source>
</evidence>
<comment type="pathway">
    <text evidence="1">Cofactor biosynthesis; tetrahydrofolate biosynthesis; 2-amino-4-hydroxy-6-hydroxymethyl-7,8-dihydropteridine diphosphate from 7,8-dihydroneopterin triphosphate: step 4/4.</text>
</comment>
<dbReference type="NCBIfam" id="TIGR01498">
    <property type="entry name" value="folK"/>
    <property type="match status" value="1"/>
</dbReference>
<keyword evidence="7" id="KW-0418">Kinase</keyword>
<evidence type="ECO:0000256" key="7">
    <source>
        <dbReference type="ARBA" id="ARBA00022777"/>
    </source>
</evidence>
<dbReference type="CDD" id="cd00483">
    <property type="entry name" value="HPPK"/>
    <property type="match status" value="1"/>
</dbReference>
<name>A0A8S0XKB6_9GAMM</name>
<dbReference type="EMBL" id="CADCXN010000085">
    <property type="protein sequence ID" value="CAA9891962.1"/>
    <property type="molecule type" value="Genomic_DNA"/>
</dbReference>
<keyword evidence="5 14" id="KW-0808">Transferase</keyword>
<sequence>MKNSEIEAATAYIGLGSNLDNPAEQIKSARAAIASLTDVKELAFSGLYQSPPMGPQDQPDYLNAVMAVETHRPPINLLRCLQAIENKHGRIRKAERWGARTLDLDLLIYGDQQIETPELTVPHPGLAERSFVLYPLAEIAPWVSVPGKGNIAELIAKCPLNGLGRLL</sequence>
<comment type="function">
    <text evidence="10">Catalyzes the transfer of pyrophosphate from adenosine triphosphate (ATP) to 6-hydroxymethyl-7,8-dihydropterin, an enzymatic step in folate biosynthesis pathway.</text>
</comment>
<dbReference type="PANTHER" id="PTHR43071:SF1">
    <property type="entry name" value="2-AMINO-4-HYDROXY-6-HYDROXYMETHYLDIHYDROPTERIDINE PYROPHOSPHOKINASE"/>
    <property type="match status" value="1"/>
</dbReference>
<comment type="similarity">
    <text evidence="2">Belongs to the HPPK family.</text>
</comment>
<dbReference type="SUPFAM" id="SSF55083">
    <property type="entry name" value="6-hydroxymethyl-7,8-dihydropterin pyrophosphokinase, HPPK"/>
    <property type="match status" value="1"/>
</dbReference>
<evidence type="ECO:0000256" key="8">
    <source>
        <dbReference type="ARBA" id="ARBA00022840"/>
    </source>
</evidence>
<dbReference type="InterPro" id="IPR000550">
    <property type="entry name" value="Hppk"/>
</dbReference>
<evidence type="ECO:0000256" key="4">
    <source>
        <dbReference type="ARBA" id="ARBA00016218"/>
    </source>
</evidence>
<dbReference type="GO" id="GO:0003848">
    <property type="term" value="F:2-amino-4-hydroxy-6-hydroxymethyldihydropteridine diphosphokinase activity"/>
    <property type="evidence" value="ECO:0007669"/>
    <property type="project" value="UniProtKB-EC"/>
</dbReference>
<dbReference type="PANTHER" id="PTHR43071">
    <property type="entry name" value="2-AMINO-4-HYDROXY-6-HYDROXYMETHYLDIHYDROPTERIDINE PYROPHOSPHOKINASE"/>
    <property type="match status" value="1"/>
</dbReference>
<keyword evidence="15" id="KW-1185">Reference proteome</keyword>
<evidence type="ECO:0000313" key="15">
    <source>
        <dbReference type="Proteomes" id="UP000494216"/>
    </source>
</evidence>
<dbReference type="Gene3D" id="3.30.70.560">
    <property type="entry name" value="7,8-Dihydro-6-hydroxymethylpterin-pyrophosphokinase HPPK"/>
    <property type="match status" value="1"/>
</dbReference>
<gene>
    <name evidence="14" type="primary">folK</name>
    <name evidence="14" type="ORF">METHB2_540008</name>
</gene>
<dbReference type="RefSeq" id="WP_174626768.1">
    <property type="nucleotide sequence ID" value="NZ_CADCXN010000085.1"/>
</dbReference>
<comment type="caution">
    <text evidence="14">The sequence shown here is derived from an EMBL/GenBank/DDBJ whole genome shotgun (WGS) entry which is preliminary data.</text>
</comment>
<proteinExistence type="inferred from homology"/>
<keyword evidence="8" id="KW-0067">ATP-binding</keyword>
<dbReference type="GO" id="GO:0046656">
    <property type="term" value="P:folic acid biosynthetic process"/>
    <property type="evidence" value="ECO:0007669"/>
    <property type="project" value="UniProtKB-KW"/>
</dbReference>
<keyword evidence="9" id="KW-0289">Folate biosynthesis</keyword>
<dbReference type="PROSITE" id="PS00794">
    <property type="entry name" value="HPPK"/>
    <property type="match status" value="1"/>
</dbReference>